<proteinExistence type="predicted"/>
<accession>A0A6H5H1Z5</accession>
<dbReference type="Proteomes" id="UP000479000">
    <property type="component" value="Unassembled WGS sequence"/>
</dbReference>
<gene>
    <name evidence="1" type="ORF">NTEN_LOCUS14558</name>
</gene>
<protein>
    <submittedName>
        <fullName evidence="1">Uncharacterized protein</fullName>
    </submittedName>
</protein>
<name>A0A6H5H1Z5_9HEMI</name>
<dbReference type="OrthoDB" id="5831756at2759"/>
<organism evidence="1 2">
    <name type="scientific">Nesidiocoris tenuis</name>
    <dbReference type="NCBI Taxonomy" id="355587"/>
    <lineage>
        <taxon>Eukaryota</taxon>
        <taxon>Metazoa</taxon>
        <taxon>Ecdysozoa</taxon>
        <taxon>Arthropoda</taxon>
        <taxon>Hexapoda</taxon>
        <taxon>Insecta</taxon>
        <taxon>Pterygota</taxon>
        <taxon>Neoptera</taxon>
        <taxon>Paraneoptera</taxon>
        <taxon>Hemiptera</taxon>
        <taxon>Heteroptera</taxon>
        <taxon>Panheteroptera</taxon>
        <taxon>Cimicomorpha</taxon>
        <taxon>Miridae</taxon>
        <taxon>Dicyphina</taxon>
        <taxon>Nesidiocoris</taxon>
    </lineage>
</organism>
<sequence length="76" mass="8660">MTYQPDGTSRGAVNMMVLAPNSKRLDYAENTEAADLQRKLEALNSIVDQEARAEQARRQMQYFGHCKTLWLLITSI</sequence>
<reference evidence="1 2" key="1">
    <citation type="submission" date="2020-02" db="EMBL/GenBank/DDBJ databases">
        <authorList>
            <person name="Ferguson B K."/>
        </authorList>
    </citation>
    <scope>NUCLEOTIDE SEQUENCE [LARGE SCALE GENOMIC DNA]</scope>
</reference>
<evidence type="ECO:0000313" key="1">
    <source>
        <dbReference type="EMBL" id="CAB0009407.1"/>
    </source>
</evidence>
<dbReference type="EMBL" id="CADCXU010021778">
    <property type="protein sequence ID" value="CAB0009407.1"/>
    <property type="molecule type" value="Genomic_DNA"/>
</dbReference>
<keyword evidence="2" id="KW-1185">Reference proteome</keyword>
<evidence type="ECO:0000313" key="2">
    <source>
        <dbReference type="Proteomes" id="UP000479000"/>
    </source>
</evidence>
<dbReference type="AlphaFoldDB" id="A0A6H5H1Z5"/>